<comment type="caution">
    <text evidence="5">The sequence shown here is derived from an EMBL/GenBank/DDBJ whole genome shotgun (WGS) entry which is preliminary data.</text>
</comment>
<evidence type="ECO:0000256" key="1">
    <source>
        <dbReference type="ARBA" id="ARBA00023015"/>
    </source>
</evidence>
<dbReference type="RefSeq" id="WP_212010469.1">
    <property type="nucleotide sequence ID" value="NZ_JAAFYZ010000058.1"/>
</dbReference>
<evidence type="ECO:0000313" key="6">
    <source>
        <dbReference type="Proteomes" id="UP000730482"/>
    </source>
</evidence>
<keyword evidence="1" id="KW-0805">Transcription regulation</keyword>
<keyword evidence="6" id="KW-1185">Reference proteome</keyword>
<name>A0ABS5KS72_9ACTN</name>
<reference evidence="5 6" key="1">
    <citation type="submission" date="2020-02" db="EMBL/GenBank/DDBJ databases">
        <title>Acidophilic actinobacteria isolated from forest soil.</title>
        <authorList>
            <person name="Golinska P."/>
        </authorList>
    </citation>
    <scope>NUCLEOTIDE SEQUENCE [LARGE SCALE GENOMIC DNA]</scope>
    <source>
        <strain evidence="5 6">NL8</strain>
    </source>
</reference>
<sequence length="283" mass="30245">MRPHAARPGQWSPEEMKEELLDAVLPEERRLRIAAQLRRDTRVRVEDLAARYGVSGETIRRDLQVLEERGILRRVYGGAVAQETRGWEPGADERAIARLDPKRAIAAAVAALVEPGETLVFDLGTTVAETARALPATFSGRALCVGLPTAAELAGREGVEVHLAGGQVRRDDLSCVGPGSEKFFERFFADRAFIAASGVHLKAGVTSDRLEEIPVRQAILAQAQAVYVLADGAKLGRVAVGRVCPLSAVTAIVTDSGADPEAVRALEQSGTRVIVAPTGSELD</sequence>
<dbReference type="InterPro" id="IPR001034">
    <property type="entry name" value="DeoR_HTH"/>
</dbReference>
<keyword evidence="2" id="KW-0238">DNA-binding</keyword>
<dbReference type="SMART" id="SM00420">
    <property type="entry name" value="HTH_DEOR"/>
    <property type="match status" value="1"/>
</dbReference>
<feature type="domain" description="HTH deoR-type" evidence="4">
    <location>
        <begin position="26"/>
        <end position="81"/>
    </location>
</feature>
<dbReference type="InterPro" id="IPR050313">
    <property type="entry name" value="Carb_Metab_HTH_regulators"/>
</dbReference>
<dbReference type="InterPro" id="IPR036388">
    <property type="entry name" value="WH-like_DNA-bd_sf"/>
</dbReference>
<accession>A0ABS5KS72</accession>
<organism evidence="5 6">
    <name type="scientific">Catenulispora pinistramenti</name>
    <dbReference type="NCBI Taxonomy" id="2705254"/>
    <lineage>
        <taxon>Bacteria</taxon>
        <taxon>Bacillati</taxon>
        <taxon>Actinomycetota</taxon>
        <taxon>Actinomycetes</taxon>
        <taxon>Catenulisporales</taxon>
        <taxon>Catenulisporaceae</taxon>
        <taxon>Catenulispora</taxon>
    </lineage>
</organism>
<dbReference type="SMART" id="SM01134">
    <property type="entry name" value="DeoRC"/>
    <property type="match status" value="1"/>
</dbReference>
<dbReference type="InterPro" id="IPR037171">
    <property type="entry name" value="NagB/RpiA_transferase-like"/>
</dbReference>
<dbReference type="PANTHER" id="PTHR30363">
    <property type="entry name" value="HTH-TYPE TRANSCRIPTIONAL REGULATOR SRLR-RELATED"/>
    <property type="match status" value="1"/>
</dbReference>
<dbReference type="Proteomes" id="UP000730482">
    <property type="component" value="Unassembled WGS sequence"/>
</dbReference>
<dbReference type="PRINTS" id="PR00037">
    <property type="entry name" value="HTHLACR"/>
</dbReference>
<dbReference type="Pfam" id="PF00455">
    <property type="entry name" value="DeoRC"/>
    <property type="match status" value="1"/>
</dbReference>
<dbReference type="SUPFAM" id="SSF100950">
    <property type="entry name" value="NagB/RpiA/CoA transferase-like"/>
    <property type="match status" value="1"/>
</dbReference>
<dbReference type="InterPro" id="IPR036390">
    <property type="entry name" value="WH_DNA-bd_sf"/>
</dbReference>
<evidence type="ECO:0000259" key="4">
    <source>
        <dbReference type="PROSITE" id="PS51000"/>
    </source>
</evidence>
<proteinExistence type="predicted"/>
<dbReference type="PROSITE" id="PS51000">
    <property type="entry name" value="HTH_DEOR_2"/>
    <property type="match status" value="1"/>
</dbReference>
<dbReference type="EMBL" id="JAAFYZ010000058">
    <property type="protein sequence ID" value="MBS2548891.1"/>
    <property type="molecule type" value="Genomic_DNA"/>
</dbReference>
<dbReference type="SUPFAM" id="SSF46785">
    <property type="entry name" value="Winged helix' DNA-binding domain"/>
    <property type="match status" value="1"/>
</dbReference>
<protein>
    <submittedName>
        <fullName evidence="5">DeoR/GlpR transcriptional regulator</fullName>
    </submittedName>
</protein>
<dbReference type="Pfam" id="PF08220">
    <property type="entry name" value="HTH_DeoR"/>
    <property type="match status" value="1"/>
</dbReference>
<evidence type="ECO:0000313" key="5">
    <source>
        <dbReference type="EMBL" id="MBS2548891.1"/>
    </source>
</evidence>
<dbReference type="PROSITE" id="PS00894">
    <property type="entry name" value="HTH_DEOR_1"/>
    <property type="match status" value="1"/>
</dbReference>
<dbReference type="InterPro" id="IPR018356">
    <property type="entry name" value="Tscrpt_reg_HTH_DeoR_CS"/>
</dbReference>
<dbReference type="InterPro" id="IPR014036">
    <property type="entry name" value="DeoR-like_C"/>
</dbReference>
<evidence type="ECO:0000256" key="2">
    <source>
        <dbReference type="ARBA" id="ARBA00023125"/>
    </source>
</evidence>
<dbReference type="PANTHER" id="PTHR30363:SF44">
    <property type="entry name" value="AGA OPERON TRANSCRIPTIONAL REPRESSOR-RELATED"/>
    <property type="match status" value="1"/>
</dbReference>
<keyword evidence="3" id="KW-0804">Transcription</keyword>
<evidence type="ECO:0000256" key="3">
    <source>
        <dbReference type="ARBA" id="ARBA00023163"/>
    </source>
</evidence>
<gene>
    <name evidence="5" type="ORF">KGQ19_18660</name>
</gene>
<dbReference type="Gene3D" id="1.10.10.10">
    <property type="entry name" value="Winged helix-like DNA-binding domain superfamily/Winged helix DNA-binding domain"/>
    <property type="match status" value="1"/>
</dbReference>